<dbReference type="RefSeq" id="WP_102331094.1">
    <property type="nucleotide sequence ID" value="NZ_CP058566.2"/>
</dbReference>
<dbReference type="EMBL" id="JQAN02000010">
    <property type="protein sequence ID" value="PPD58086.1"/>
    <property type="molecule type" value="Genomic_DNA"/>
</dbReference>
<dbReference type="OrthoDB" id="9805449at2"/>
<reference evidence="1 2" key="1">
    <citation type="journal article" date="2017" name="ISME J.">
        <title>Grape pomace compost harbors organohalide-respiring Dehalogenimonas species with novel reductive dehalogenase genes.</title>
        <authorList>
            <person name="Yang Y."/>
            <person name="Higgins S.A."/>
            <person name="Yan J."/>
            <person name="Simsir B."/>
            <person name="Chourey K."/>
            <person name="Iyer R."/>
            <person name="Hettich R.L."/>
            <person name="Baldwin B."/>
            <person name="Ogles D.M."/>
            <person name="Loffler F.E."/>
        </authorList>
    </citation>
    <scope>NUCLEOTIDE SEQUENCE [LARGE SCALE GENOMIC DNA]</scope>
    <source>
        <strain evidence="1 2">GP</strain>
    </source>
</reference>
<dbReference type="PANTHER" id="PTHR39324:SF1">
    <property type="entry name" value="CALCIUM DODECIN"/>
    <property type="match status" value="1"/>
</dbReference>
<name>A0A2P5P701_9CHLR</name>
<evidence type="ECO:0000313" key="1">
    <source>
        <dbReference type="EMBL" id="PPD58086.1"/>
    </source>
</evidence>
<evidence type="ECO:0000313" key="2">
    <source>
        <dbReference type="Proteomes" id="UP000235653"/>
    </source>
</evidence>
<comment type="caution">
    <text evidence="1">The sequence shown here is derived from an EMBL/GenBank/DDBJ whole genome shotgun (WGS) entry which is preliminary data.</text>
</comment>
<gene>
    <name evidence="1" type="ORF">JP09_007320</name>
</gene>
<sequence length="68" mass="7693">MSISRITEVKSASPISFDDAIRQGVARAEKTLKNIKSAWIANQEVLVNENGDISEYRVHMKITFLLEE</sequence>
<protein>
    <submittedName>
        <fullName evidence="1">Dodecin domain-containing protein</fullName>
    </submittedName>
</protein>
<dbReference type="AlphaFoldDB" id="A0A2P5P701"/>
<keyword evidence="2" id="KW-1185">Reference proteome</keyword>
<dbReference type="PANTHER" id="PTHR39324">
    <property type="entry name" value="CALCIUM DODECIN"/>
    <property type="match status" value="1"/>
</dbReference>
<dbReference type="InterPro" id="IPR036694">
    <property type="entry name" value="Dodecin-like_sf"/>
</dbReference>
<accession>A0A2P5P701</accession>
<proteinExistence type="predicted"/>
<dbReference type="SUPFAM" id="SSF89807">
    <property type="entry name" value="Dodecin-like"/>
    <property type="match status" value="1"/>
</dbReference>
<dbReference type="Pfam" id="PF07311">
    <property type="entry name" value="Dodecin"/>
    <property type="match status" value="1"/>
</dbReference>
<organism evidence="1 2">
    <name type="scientific">Dehalogenimonas etheniformans</name>
    <dbReference type="NCBI Taxonomy" id="1536648"/>
    <lineage>
        <taxon>Bacteria</taxon>
        <taxon>Bacillati</taxon>
        <taxon>Chloroflexota</taxon>
        <taxon>Dehalococcoidia</taxon>
        <taxon>Dehalococcoidales</taxon>
        <taxon>Dehalococcoidaceae</taxon>
        <taxon>Dehalogenimonas</taxon>
    </lineage>
</organism>
<dbReference type="Proteomes" id="UP000235653">
    <property type="component" value="Unassembled WGS sequence"/>
</dbReference>
<dbReference type="Gene3D" id="3.30.1660.10">
    <property type="entry name" value="Flavin-binding protein dodecin"/>
    <property type="match status" value="1"/>
</dbReference>
<dbReference type="InterPro" id="IPR009923">
    <property type="entry name" value="Dodecin"/>
</dbReference>
<dbReference type="InterPro" id="IPR025543">
    <property type="entry name" value="Dodecin-like"/>
</dbReference>